<evidence type="ECO:0000313" key="4">
    <source>
        <dbReference type="WBParaSite" id="ACRNAN_scaffold8697.g19568.t1"/>
    </source>
</evidence>
<evidence type="ECO:0000313" key="3">
    <source>
        <dbReference type="Proteomes" id="UP000887540"/>
    </source>
</evidence>
<protein>
    <submittedName>
        <fullName evidence="4">Uncharacterized protein</fullName>
    </submittedName>
</protein>
<feature type="transmembrane region" description="Helical" evidence="2">
    <location>
        <begin position="195"/>
        <end position="219"/>
    </location>
</feature>
<proteinExistence type="predicted"/>
<keyword evidence="2" id="KW-0812">Transmembrane</keyword>
<sequence>MVRPQDVSLYPEYLPINGSSIFHCSALKNNCGASIPLYAFVSYDYADHYVGTSSEINDTNYGYDNSGVPLCYLWNVPQDSESVSQISSEYPTSTNSCDVHSFLGLKSTVNTKNNATTNTANNTTVTSSSVVNNNVAGANSSTTAAVSTGNSTQSSMSTELEVGSNTTSTLSPSHDDPIGNNSSAANTNGSSNNTWIWVVLGIGVAVAVLATIVMTCLVISNSASTPGNASVSPYRLYTADTIEPPPVPASSMPLHSY</sequence>
<feature type="region of interest" description="Disordered" evidence="1">
    <location>
        <begin position="141"/>
        <end position="186"/>
    </location>
</feature>
<feature type="compositionally biased region" description="Low complexity" evidence="1">
    <location>
        <begin position="141"/>
        <end position="152"/>
    </location>
</feature>
<dbReference type="AlphaFoldDB" id="A0A914EK09"/>
<feature type="compositionally biased region" description="Polar residues" evidence="1">
    <location>
        <begin position="153"/>
        <end position="172"/>
    </location>
</feature>
<accession>A0A914EK09</accession>
<dbReference type="WBParaSite" id="ACRNAN_scaffold8697.g19568.t1">
    <property type="protein sequence ID" value="ACRNAN_scaffold8697.g19568.t1"/>
    <property type="gene ID" value="ACRNAN_scaffold8697.g19568"/>
</dbReference>
<evidence type="ECO:0000256" key="1">
    <source>
        <dbReference type="SAM" id="MobiDB-lite"/>
    </source>
</evidence>
<keyword evidence="3" id="KW-1185">Reference proteome</keyword>
<keyword evidence="2" id="KW-0472">Membrane</keyword>
<keyword evidence="2" id="KW-1133">Transmembrane helix</keyword>
<name>A0A914EK09_9BILA</name>
<dbReference type="Proteomes" id="UP000887540">
    <property type="component" value="Unplaced"/>
</dbReference>
<organism evidence="3 4">
    <name type="scientific">Acrobeloides nanus</name>
    <dbReference type="NCBI Taxonomy" id="290746"/>
    <lineage>
        <taxon>Eukaryota</taxon>
        <taxon>Metazoa</taxon>
        <taxon>Ecdysozoa</taxon>
        <taxon>Nematoda</taxon>
        <taxon>Chromadorea</taxon>
        <taxon>Rhabditida</taxon>
        <taxon>Tylenchina</taxon>
        <taxon>Cephalobomorpha</taxon>
        <taxon>Cephaloboidea</taxon>
        <taxon>Cephalobidae</taxon>
        <taxon>Acrobeloides</taxon>
    </lineage>
</organism>
<evidence type="ECO:0000256" key="2">
    <source>
        <dbReference type="SAM" id="Phobius"/>
    </source>
</evidence>
<reference evidence="4" key="1">
    <citation type="submission" date="2022-11" db="UniProtKB">
        <authorList>
            <consortium name="WormBaseParasite"/>
        </authorList>
    </citation>
    <scope>IDENTIFICATION</scope>
</reference>